<keyword evidence="12" id="KW-1185">Reference proteome</keyword>
<feature type="compositionally biased region" description="Basic and acidic residues" evidence="8">
    <location>
        <begin position="438"/>
        <end position="457"/>
    </location>
</feature>
<dbReference type="EC" id="2.7.11.1" evidence="1"/>
<protein>
    <recommendedName>
        <fullName evidence="1">non-specific serine/threonine protein kinase</fullName>
        <ecNumber evidence="1">2.7.11.1</ecNumber>
    </recommendedName>
</protein>
<dbReference type="EMBL" id="CP093846">
    <property type="protein sequence ID" value="UNS96534.1"/>
    <property type="molecule type" value="Genomic_DNA"/>
</dbReference>
<keyword evidence="5 11" id="KW-0418">Kinase</keyword>
<evidence type="ECO:0000256" key="5">
    <source>
        <dbReference type="ARBA" id="ARBA00022777"/>
    </source>
</evidence>
<feature type="transmembrane region" description="Helical" evidence="9">
    <location>
        <begin position="376"/>
        <end position="397"/>
    </location>
</feature>
<keyword evidence="6 7" id="KW-0067">ATP-binding</keyword>
<dbReference type="InterPro" id="IPR000719">
    <property type="entry name" value="Prot_kinase_dom"/>
</dbReference>
<proteinExistence type="predicted"/>
<dbReference type="GO" id="GO:0016301">
    <property type="term" value="F:kinase activity"/>
    <property type="evidence" value="ECO:0007669"/>
    <property type="project" value="UniProtKB-KW"/>
</dbReference>
<evidence type="ECO:0000256" key="2">
    <source>
        <dbReference type="ARBA" id="ARBA00022527"/>
    </source>
</evidence>
<dbReference type="CDD" id="cd14014">
    <property type="entry name" value="STKc_PknB_like"/>
    <property type="match status" value="1"/>
</dbReference>
<dbReference type="Gene3D" id="1.10.510.10">
    <property type="entry name" value="Transferase(Phosphotransferase) domain 1"/>
    <property type="match status" value="1"/>
</dbReference>
<feature type="compositionally biased region" description="Low complexity" evidence="8">
    <location>
        <begin position="458"/>
        <end position="467"/>
    </location>
</feature>
<evidence type="ECO:0000256" key="1">
    <source>
        <dbReference type="ARBA" id="ARBA00012513"/>
    </source>
</evidence>
<organism evidence="11 12">
    <name type="scientific">Streptomyces tubbatahanensis</name>
    <dbReference type="NCBI Taxonomy" id="2923272"/>
    <lineage>
        <taxon>Bacteria</taxon>
        <taxon>Bacillati</taxon>
        <taxon>Actinomycetota</taxon>
        <taxon>Actinomycetes</taxon>
        <taxon>Kitasatosporales</taxon>
        <taxon>Streptomycetaceae</taxon>
        <taxon>Streptomyces</taxon>
    </lineage>
</organism>
<feature type="region of interest" description="Disordered" evidence="8">
    <location>
        <begin position="293"/>
        <end position="369"/>
    </location>
</feature>
<dbReference type="Pfam" id="PF00069">
    <property type="entry name" value="Pkinase"/>
    <property type="match status" value="1"/>
</dbReference>
<keyword evidence="3" id="KW-0808">Transferase</keyword>
<dbReference type="PANTHER" id="PTHR43289">
    <property type="entry name" value="MITOGEN-ACTIVATED PROTEIN KINASE KINASE KINASE 20-RELATED"/>
    <property type="match status" value="1"/>
</dbReference>
<feature type="region of interest" description="Disordered" evidence="8">
    <location>
        <begin position="398"/>
        <end position="474"/>
    </location>
</feature>
<reference evidence="11 12" key="1">
    <citation type="journal article" date="2023" name="Microbiol. Spectr.">
        <title>Synergy between Genome Mining, Metabolomics, and Bioinformatics Uncovers Antibacterial Chlorinated Carbazole Alkaloids and Their Biosynthetic Gene Cluster from Streptomyces tubbatahanensis sp. nov., a Novel Actinomycete Isolated from Sulu Sea, Philippines.</title>
        <authorList>
            <person name="Tenebro C.P."/>
            <person name="Trono D.J.V.L."/>
            <person name="Balida L.A.P."/>
            <person name="Bayog L.K.A."/>
            <person name="Bruna J.R."/>
            <person name="Sabido E.M."/>
            <person name="Caspe D.P.C."/>
            <person name="de Los Santos E.L.C."/>
            <person name="Saludes J.P."/>
            <person name="Dalisay D.S."/>
        </authorList>
    </citation>
    <scope>NUCLEOTIDE SEQUENCE [LARGE SCALE GENOMIC DNA]</scope>
    <source>
        <strain evidence="11 12">DSD3025</strain>
    </source>
</reference>
<dbReference type="PROSITE" id="PS00108">
    <property type="entry name" value="PROTEIN_KINASE_ST"/>
    <property type="match status" value="1"/>
</dbReference>
<evidence type="ECO:0000256" key="7">
    <source>
        <dbReference type="PROSITE-ProRule" id="PRU10141"/>
    </source>
</evidence>
<dbReference type="PANTHER" id="PTHR43289:SF6">
    <property type="entry name" value="SERINE_THREONINE-PROTEIN KINASE NEKL-3"/>
    <property type="match status" value="1"/>
</dbReference>
<evidence type="ECO:0000256" key="6">
    <source>
        <dbReference type="ARBA" id="ARBA00022840"/>
    </source>
</evidence>
<evidence type="ECO:0000313" key="12">
    <source>
        <dbReference type="Proteomes" id="UP001202244"/>
    </source>
</evidence>
<dbReference type="InterPro" id="IPR017441">
    <property type="entry name" value="Protein_kinase_ATP_BS"/>
</dbReference>
<feature type="compositionally biased region" description="Polar residues" evidence="8">
    <location>
        <begin position="320"/>
        <end position="336"/>
    </location>
</feature>
<keyword evidence="9" id="KW-0472">Membrane</keyword>
<dbReference type="PROSITE" id="PS00107">
    <property type="entry name" value="PROTEIN_KINASE_ATP"/>
    <property type="match status" value="1"/>
</dbReference>
<accession>A0ABY3XQ81</accession>
<evidence type="ECO:0000256" key="8">
    <source>
        <dbReference type="SAM" id="MobiDB-lite"/>
    </source>
</evidence>
<dbReference type="SMART" id="SM00220">
    <property type="entry name" value="S_TKc"/>
    <property type="match status" value="1"/>
</dbReference>
<gene>
    <name evidence="11" type="ORF">MMF93_08445</name>
</gene>
<evidence type="ECO:0000256" key="9">
    <source>
        <dbReference type="SAM" id="Phobius"/>
    </source>
</evidence>
<dbReference type="Proteomes" id="UP001202244">
    <property type="component" value="Chromosome"/>
</dbReference>
<feature type="binding site" evidence="7">
    <location>
        <position position="46"/>
    </location>
    <ligand>
        <name>ATP</name>
        <dbReference type="ChEBI" id="CHEBI:30616"/>
    </ligand>
</feature>
<sequence length="583" mass="59758">MTGGGHGRPGDVVDGRFELLERLGAGGMGTVWRARDTALDREVALKEVRQPALGPGPDPDEAQAAPEGPGAGAPRERVLREARALARLSHPHVVTIHHIVDAGPCPWLVMELVRGPSLEQRLASGPLEPREAARLGREVLAALRTAHAAGVHHRDVKPGNVLLREDGSAVLTDFGIAALQGSATVTATGEFLGSPEFVAPERVRGVEDDPAGDLWSLGLTLYVSTEAHSPLRRATTLATIAAVLDDPVPPPVRSGALGPVLEAVLVRDPAARPTAEALERMLADVAEGRAATPYLPTETSMPVRSPSALPPGTVAPGTALSGTGPSATDPSGTHPSPATRPGAVPTGTAAQGGSGAAPAAHGPGGASRAGHRLGRVPLVVAAALVAAGLVAAGIFVLTRPDGTGNSADDARSPLRTPTATDAGDRSPGSGPSDAETAPGRESRKPADKGTKKAEDPAKGPTAGPAAPERQGPGDRWVAQLGSVAKSEGVAAREKMRASLSRKVPVVRHVDSDRFASLRSGYWMFYAPGPPGGFASGRAAADWCGERGLASSNQCVGRYVSDDPADRVHICSPDKSRGTGRCRR</sequence>
<keyword evidence="9" id="KW-1133">Transmembrane helix</keyword>
<dbReference type="InterPro" id="IPR008271">
    <property type="entry name" value="Ser/Thr_kinase_AS"/>
</dbReference>
<evidence type="ECO:0000259" key="10">
    <source>
        <dbReference type="PROSITE" id="PS50011"/>
    </source>
</evidence>
<evidence type="ECO:0000256" key="3">
    <source>
        <dbReference type="ARBA" id="ARBA00022679"/>
    </source>
</evidence>
<feature type="region of interest" description="Disordered" evidence="8">
    <location>
        <begin position="48"/>
        <end position="75"/>
    </location>
</feature>
<keyword evidence="9" id="KW-0812">Transmembrane</keyword>
<evidence type="ECO:0000256" key="4">
    <source>
        <dbReference type="ARBA" id="ARBA00022741"/>
    </source>
</evidence>
<dbReference type="InterPro" id="IPR011009">
    <property type="entry name" value="Kinase-like_dom_sf"/>
</dbReference>
<dbReference type="SUPFAM" id="SSF56112">
    <property type="entry name" value="Protein kinase-like (PK-like)"/>
    <property type="match status" value="1"/>
</dbReference>
<dbReference type="Gene3D" id="3.30.200.20">
    <property type="entry name" value="Phosphorylase Kinase, domain 1"/>
    <property type="match status" value="1"/>
</dbReference>
<name>A0ABY3XQ81_9ACTN</name>
<evidence type="ECO:0000313" key="11">
    <source>
        <dbReference type="EMBL" id="UNS96534.1"/>
    </source>
</evidence>
<dbReference type="PROSITE" id="PS50011">
    <property type="entry name" value="PROTEIN_KINASE_DOM"/>
    <property type="match status" value="1"/>
</dbReference>
<feature type="domain" description="Protein kinase" evidence="10">
    <location>
        <begin position="17"/>
        <end position="295"/>
    </location>
</feature>
<keyword evidence="2" id="KW-0723">Serine/threonine-protein kinase</keyword>
<keyword evidence="4 7" id="KW-0547">Nucleotide-binding</keyword>
<dbReference type="RefSeq" id="WP_242750583.1">
    <property type="nucleotide sequence ID" value="NZ_CP093846.1"/>
</dbReference>